<gene>
    <name evidence="1" type="ORF">LARSCL_LOCUS4048</name>
</gene>
<dbReference type="Gene3D" id="1.25.40.970">
    <property type="match status" value="1"/>
</dbReference>
<evidence type="ECO:0000313" key="2">
    <source>
        <dbReference type="Proteomes" id="UP001497382"/>
    </source>
</evidence>
<dbReference type="InterPro" id="IPR046341">
    <property type="entry name" value="SET_dom_sf"/>
</dbReference>
<comment type="caution">
    <text evidence="1">The sequence shown here is derived from an EMBL/GenBank/DDBJ whole genome shotgun (WGS) entry which is preliminary data.</text>
</comment>
<evidence type="ECO:0000313" key="1">
    <source>
        <dbReference type="EMBL" id="CAL1268201.1"/>
    </source>
</evidence>
<sequence length="293" mass="33512">MHKSECKFIMKAKPNVPSTSLRFIALIIFNIKKNGQDYPIEDVYGRKVSFKTLMSHSEEIKKCIKRSRQMIALAGTLTDYIGKDNLPRLAEFIEIFGKMAINSFSISDDEMQTIGTGLYLGASVFDHSCCPNAEVVFDGVNAYIHATKHVPHRDISKVYISYIEQLDLTEKRQNALLEQYYFHCKCEKCTTSNNDDLMTKFLLPEKETEIHLVKFWARLKEIEEMKKSKAGPSTLYSACMDEIASQENILADTHICRVKILEIAFDACVWTNQWADAVAIGEQLLKPYRLKIS</sequence>
<dbReference type="SUPFAM" id="SSF82199">
    <property type="entry name" value="SET domain"/>
    <property type="match status" value="1"/>
</dbReference>
<protein>
    <submittedName>
        <fullName evidence="1">Uncharacterized protein</fullName>
    </submittedName>
</protein>
<dbReference type="GO" id="GO:0005634">
    <property type="term" value="C:nucleus"/>
    <property type="evidence" value="ECO:0007669"/>
    <property type="project" value="TreeGrafter"/>
</dbReference>
<keyword evidence="2" id="KW-1185">Reference proteome</keyword>
<dbReference type="Proteomes" id="UP001497382">
    <property type="component" value="Unassembled WGS sequence"/>
</dbReference>
<organism evidence="1 2">
    <name type="scientific">Larinioides sclopetarius</name>
    <dbReference type="NCBI Taxonomy" id="280406"/>
    <lineage>
        <taxon>Eukaryota</taxon>
        <taxon>Metazoa</taxon>
        <taxon>Ecdysozoa</taxon>
        <taxon>Arthropoda</taxon>
        <taxon>Chelicerata</taxon>
        <taxon>Arachnida</taxon>
        <taxon>Araneae</taxon>
        <taxon>Araneomorphae</taxon>
        <taxon>Entelegynae</taxon>
        <taxon>Araneoidea</taxon>
        <taxon>Araneidae</taxon>
        <taxon>Larinioides</taxon>
    </lineage>
</organism>
<dbReference type="PANTHER" id="PTHR12197:SF251">
    <property type="entry name" value="EG:BACR7C10.4 PROTEIN"/>
    <property type="match status" value="1"/>
</dbReference>
<dbReference type="AlphaFoldDB" id="A0AAV1Z9G3"/>
<dbReference type="Gene3D" id="2.170.270.10">
    <property type="entry name" value="SET domain"/>
    <property type="match status" value="1"/>
</dbReference>
<accession>A0AAV1Z9G3</accession>
<dbReference type="PANTHER" id="PTHR12197">
    <property type="entry name" value="HISTONE-LYSINE N-METHYLTRANSFERASE SMYD"/>
    <property type="match status" value="1"/>
</dbReference>
<dbReference type="InterPro" id="IPR050869">
    <property type="entry name" value="H3K4_H4K5_MeTrfase"/>
</dbReference>
<reference evidence="1 2" key="1">
    <citation type="submission" date="2024-04" db="EMBL/GenBank/DDBJ databases">
        <authorList>
            <person name="Rising A."/>
            <person name="Reimegard J."/>
            <person name="Sonavane S."/>
            <person name="Akerstrom W."/>
            <person name="Nylinder S."/>
            <person name="Hedman E."/>
            <person name="Kallberg Y."/>
        </authorList>
    </citation>
    <scope>NUCLEOTIDE SEQUENCE [LARGE SCALE GENOMIC DNA]</scope>
</reference>
<name>A0AAV1Z9G3_9ARAC</name>
<proteinExistence type="predicted"/>
<dbReference type="EMBL" id="CAXIEN010000032">
    <property type="protein sequence ID" value="CAL1268201.1"/>
    <property type="molecule type" value="Genomic_DNA"/>
</dbReference>